<sequence>MIKAVPTNIITGFLGVGKTSALLHLLKQKPSNERWAILINEFGEIGIDGALVQGMQTGKPTSISENAQKVFIKEVPGGCMCCAAGLPMQIALNQLLAQSKPDRLLIEPTGLGHPVEVMQTLSAEHYQDVLDIQRTITLVDARKLTDPRYTTHATFNQQIDIADVIVGNKCDLYGLNEAENLTDYSVNRGKQNTPIVLCEHGEIPFTVLQGKSDALVEMNAHAHHHHNSEPTPSINERPFPDSGFLKIENEGEGFKAVGWRFSPSIEFDRDALLAWINKLEVERLKAVMITSTGIFSYNLADGDLVESELSECAESKIEIIAANVNTDWDDELAACVQAG</sequence>
<dbReference type="GO" id="GO:0005737">
    <property type="term" value="C:cytoplasm"/>
    <property type="evidence" value="ECO:0007669"/>
    <property type="project" value="TreeGrafter"/>
</dbReference>
<organism evidence="2 3">
    <name type="scientific">Alteromonas macleodii</name>
    <name type="common">Pseudoalteromonas macleodii</name>
    <dbReference type="NCBI Taxonomy" id="28108"/>
    <lineage>
        <taxon>Bacteria</taxon>
        <taxon>Pseudomonadati</taxon>
        <taxon>Pseudomonadota</taxon>
        <taxon>Gammaproteobacteria</taxon>
        <taxon>Alteromonadales</taxon>
        <taxon>Alteromonadaceae</taxon>
        <taxon>Alteromonas/Salinimonas group</taxon>
        <taxon>Alteromonas</taxon>
    </lineage>
</organism>
<dbReference type="RefSeq" id="WP_179983215.1">
    <property type="nucleotide sequence ID" value="NZ_LR812090.1"/>
</dbReference>
<dbReference type="PANTHER" id="PTHR13748:SF46">
    <property type="entry name" value="ZINC CHAPERONE YEIR"/>
    <property type="match status" value="1"/>
</dbReference>
<feature type="domain" description="CobW/HypB/UreG nucleotide-binding" evidence="1">
    <location>
        <begin position="6"/>
        <end position="181"/>
    </location>
</feature>
<dbReference type="Pfam" id="PF02492">
    <property type="entry name" value="cobW"/>
    <property type="match status" value="1"/>
</dbReference>
<dbReference type="Proteomes" id="UP000509458">
    <property type="component" value="Chromosome"/>
</dbReference>
<evidence type="ECO:0000313" key="3">
    <source>
        <dbReference type="Proteomes" id="UP000509458"/>
    </source>
</evidence>
<reference evidence="2 3" key="1">
    <citation type="submission" date="2020-06" db="EMBL/GenBank/DDBJ databases">
        <authorList>
            <person name="Duchaud E."/>
        </authorList>
    </citation>
    <scope>NUCLEOTIDE SEQUENCE [LARGE SCALE GENOMIC DNA]</scope>
    <source>
        <strain evidence="2">Alteromonas fortis</strain>
    </source>
</reference>
<gene>
    <name evidence="2" type="ORF">ALFOR1_30655</name>
</gene>
<protein>
    <submittedName>
        <fullName evidence="2">Cobalamin biosynthesis protein CobW</fullName>
    </submittedName>
</protein>
<dbReference type="CDD" id="cd03112">
    <property type="entry name" value="CobW-like"/>
    <property type="match status" value="1"/>
</dbReference>
<evidence type="ECO:0000259" key="1">
    <source>
        <dbReference type="Pfam" id="PF02492"/>
    </source>
</evidence>
<dbReference type="EMBL" id="LR812090">
    <property type="protein sequence ID" value="CAB9493728.1"/>
    <property type="molecule type" value="Genomic_DNA"/>
</dbReference>
<dbReference type="InterPro" id="IPR051316">
    <property type="entry name" value="Zinc-reg_GTPase_activator"/>
</dbReference>
<dbReference type="AlphaFoldDB" id="A0A6T9XZ72"/>
<accession>A0A6T9XZ72</accession>
<dbReference type="InterPro" id="IPR003495">
    <property type="entry name" value="CobW/HypB/UreG_nucleotide-bd"/>
</dbReference>
<name>A0A6T9XZ72_ALTMA</name>
<evidence type="ECO:0000313" key="2">
    <source>
        <dbReference type="EMBL" id="CAB9493728.1"/>
    </source>
</evidence>
<dbReference type="PANTHER" id="PTHR13748">
    <property type="entry name" value="COBW-RELATED"/>
    <property type="match status" value="1"/>
</dbReference>
<dbReference type="InterPro" id="IPR027417">
    <property type="entry name" value="P-loop_NTPase"/>
</dbReference>
<proteinExistence type="predicted"/>
<dbReference type="SUPFAM" id="SSF52540">
    <property type="entry name" value="P-loop containing nucleoside triphosphate hydrolases"/>
    <property type="match status" value="1"/>
</dbReference>
<dbReference type="Gene3D" id="3.40.50.300">
    <property type="entry name" value="P-loop containing nucleotide triphosphate hydrolases"/>
    <property type="match status" value="1"/>
</dbReference>